<reference evidence="1 2" key="1">
    <citation type="submission" date="2017-06" db="EMBL/GenBank/DDBJ databases">
        <authorList>
            <person name="Kim H.J."/>
            <person name="Triplett B.A."/>
        </authorList>
    </citation>
    <scope>NUCLEOTIDE SEQUENCE [LARGE SCALE GENOMIC DNA]</scope>
    <source>
        <strain evidence="1 2">DSM 19316</strain>
    </source>
</reference>
<dbReference type="AlphaFoldDB" id="A0A238Z5L6"/>
<dbReference type="Proteomes" id="UP000198297">
    <property type="component" value="Unassembled WGS sequence"/>
</dbReference>
<sequence length="69" mass="7518">MCQERNVCRPRIGISIRETDTVVQVAQAATTLDTPHPNALFSLSHVGDFHVSEDNLNGCPAEITLIEGE</sequence>
<name>A0A238Z5L6_HALEZ</name>
<proteinExistence type="predicted"/>
<protein>
    <submittedName>
        <fullName evidence="1">Uncharacterized protein</fullName>
    </submittedName>
</protein>
<dbReference type="EMBL" id="FZNK01000029">
    <property type="protein sequence ID" value="SNR78289.1"/>
    <property type="molecule type" value="Genomic_DNA"/>
</dbReference>
<accession>A0A238Z5L6</accession>
<organism evidence="1 2">
    <name type="scientific">Halorubrum ezzemoulense</name>
    <name type="common">Halorubrum chaoviator</name>
    <dbReference type="NCBI Taxonomy" id="337243"/>
    <lineage>
        <taxon>Archaea</taxon>
        <taxon>Methanobacteriati</taxon>
        <taxon>Methanobacteriota</taxon>
        <taxon>Stenosarchaea group</taxon>
        <taxon>Halobacteria</taxon>
        <taxon>Halobacteriales</taxon>
        <taxon>Haloferacaceae</taxon>
        <taxon>Halorubrum</taxon>
    </lineage>
</organism>
<evidence type="ECO:0000313" key="1">
    <source>
        <dbReference type="EMBL" id="SNR78289.1"/>
    </source>
</evidence>
<evidence type="ECO:0000313" key="2">
    <source>
        <dbReference type="Proteomes" id="UP000198297"/>
    </source>
</evidence>
<gene>
    <name evidence="1" type="ORF">SAMN06266787_1292</name>
</gene>